<dbReference type="OrthoDB" id="9811798at2"/>
<feature type="transmembrane region" description="Helical" evidence="6">
    <location>
        <begin position="137"/>
        <end position="157"/>
    </location>
</feature>
<dbReference type="InterPro" id="IPR003945">
    <property type="entry name" value="NU5C-like"/>
</dbReference>
<evidence type="ECO:0000256" key="3">
    <source>
        <dbReference type="ARBA" id="ARBA00022989"/>
    </source>
</evidence>
<accession>A0A1V6MK47</accession>
<evidence type="ECO:0000313" key="9">
    <source>
        <dbReference type="EMBL" id="OQD52748.1"/>
    </source>
</evidence>
<feature type="transmembrane region" description="Helical" evidence="6">
    <location>
        <begin position="373"/>
        <end position="394"/>
    </location>
</feature>
<feature type="transmembrane region" description="Helical" evidence="6">
    <location>
        <begin position="208"/>
        <end position="224"/>
    </location>
</feature>
<feature type="transmembrane region" description="Helical" evidence="6">
    <location>
        <begin position="76"/>
        <end position="100"/>
    </location>
</feature>
<dbReference type="Pfam" id="PF00662">
    <property type="entry name" value="Proton_antipo_N"/>
    <property type="match status" value="1"/>
</dbReference>
<evidence type="ECO:0000313" key="10">
    <source>
        <dbReference type="Proteomes" id="UP000184286"/>
    </source>
</evidence>
<name>A0A1V6MK47_9ACTN</name>
<dbReference type="GO" id="GO:0003954">
    <property type="term" value="F:NADH dehydrogenase activity"/>
    <property type="evidence" value="ECO:0007669"/>
    <property type="project" value="TreeGrafter"/>
</dbReference>
<feature type="transmembrane region" description="Helical" evidence="6">
    <location>
        <begin position="169"/>
        <end position="188"/>
    </location>
</feature>
<evidence type="ECO:0000256" key="4">
    <source>
        <dbReference type="ARBA" id="ARBA00023136"/>
    </source>
</evidence>
<feature type="transmembrane region" description="Helical" evidence="6">
    <location>
        <begin position="493"/>
        <end position="514"/>
    </location>
</feature>
<proteinExistence type="predicted"/>
<dbReference type="GO" id="GO:0042773">
    <property type="term" value="P:ATP synthesis coupled electron transport"/>
    <property type="evidence" value="ECO:0007669"/>
    <property type="project" value="InterPro"/>
</dbReference>
<dbReference type="PRINTS" id="PR01435">
    <property type="entry name" value="NPOXDRDTASE5"/>
</dbReference>
<feature type="transmembrane region" description="Helical" evidence="6">
    <location>
        <begin position="275"/>
        <end position="296"/>
    </location>
</feature>
<evidence type="ECO:0000259" key="8">
    <source>
        <dbReference type="Pfam" id="PF00662"/>
    </source>
</evidence>
<reference evidence="9 10" key="2">
    <citation type="submission" date="2017-02" db="EMBL/GenBank/DDBJ databases">
        <title>Draft genome sequence of Streptomyces phaeoluteigriseus type strain DSM41896.</title>
        <authorList>
            <person name="Salih T.S."/>
            <person name="Algora Gallardo L."/>
            <person name="Melo Santos T."/>
            <person name="Filgueira Martinez S."/>
            <person name="Herron P.R."/>
        </authorList>
    </citation>
    <scope>NUCLEOTIDE SEQUENCE [LARGE SCALE GENOMIC DNA]</scope>
    <source>
        <strain evidence="9 10">DSM 41896</strain>
    </source>
</reference>
<comment type="caution">
    <text evidence="9">The sequence shown here is derived from an EMBL/GenBank/DDBJ whole genome shotgun (WGS) entry which is preliminary data.</text>
</comment>
<organism evidence="9 10">
    <name type="scientific">Streptomyces phaeoluteigriseus</name>
    <dbReference type="NCBI Taxonomy" id="114686"/>
    <lineage>
        <taxon>Bacteria</taxon>
        <taxon>Bacillati</taxon>
        <taxon>Actinomycetota</taxon>
        <taxon>Actinomycetes</taxon>
        <taxon>Kitasatosporales</taxon>
        <taxon>Streptomycetaceae</taxon>
        <taxon>Streptomyces</taxon>
        <taxon>Streptomyces aurantiacus group</taxon>
    </lineage>
</organism>
<dbReference type="InterPro" id="IPR001516">
    <property type="entry name" value="Proton_antipo_N"/>
</dbReference>
<evidence type="ECO:0000256" key="5">
    <source>
        <dbReference type="RuleBase" id="RU000320"/>
    </source>
</evidence>
<evidence type="ECO:0000256" key="1">
    <source>
        <dbReference type="ARBA" id="ARBA00004127"/>
    </source>
</evidence>
<dbReference type="RefSeq" id="WP_094103804.1">
    <property type="nucleotide sequence ID" value="NZ_MPOH02000019.1"/>
</dbReference>
<dbReference type="NCBIfam" id="TIGR01974">
    <property type="entry name" value="NDH_I_L"/>
    <property type="match status" value="1"/>
</dbReference>
<dbReference type="GO" id="GO:0015990">
    <property type="term" value="P:electron transport coupled proton transport"/>
    <property type="evidence" value="ECO:0007669"/>
    <property type="project" value="TreeGrafter"/>
</dbReference>
<reference evidence="10" key="1">
    <citation type="submission" date="2016-11" db="EMBL/GenBank/DDBJ databases">
        <authorList>
            <person name="Schniete J.K."/>
            <person name="Salih T."/>
            <person name="Algora Gallardo L."/>
            <person name="Martinez Fernandez S."/>
            <person name="Herron P.R."/>
        </authorList>
    </citation>
    <scope>NUCLEOTIDE SEQUENCE [LARGE SCALE GENOMIC DNA]</scope>
    <source>
        <strain evidence="10">DSM 41896</strain>
    </source>
</reference>
<dbReference type="Gene3D" id="1.20.5.2700">
    <property type="match status" value="1"/>
</dbReference>
<feature type="transmembrane region" description="Helical" evidence="6">
    <location>
        <begin position="327"/>
        <end position="352"/>
    </location>
</feature>
<feature type="transmembrane region" description="Helical" evidence="6">
    <location>
        <begin position="36"/>
        <end position="56"/>
    </location>
</feature>
<evidence type="ECO:0000256" key="6">
    <source>
        <dbReference type="SAM" id="Phobius"/>
    </source>
</evidence>
<evidence type="ECO:0000256" key="2">
    <source>
        <dbReference type="ARBA" id="ARBA00022692"/>
    </source>
</evidence>
<sequence length="664" mass="68540">MTTTTLAVLVPLLPFLGAVTGLLLGRTAPGFVRPLAVLPTLASLVLAAIVAVRQGGDAAVDAATELTPTGSVPVELALHIDGFAALVALVVGLVATCVQVYSTGYLRDDPRYPSYAALVSLFTSAMFLVVYSGDLMVLLVGWEVMGICSYFLVGHYWETPEARAASIKAFLVTKLGDVPFLIGLFALATDAGSFRITKVLGAVAHGGLDHPTLIALLLLAGVAGKSAQFPLHTWLPDAMAGPTPVSALIHAATMVAAGVYFVARLLPVFEASQAAMVVLAVMAAVTMAGSGLAALAQDDIKRVLAYSTIGQLGYMTGALAVGDRGAAVFHLVSHGAFKALLFLAAGVIIHAAGTNSLAAMSRMSGLRDRVPDAFWTMTVALLALAAIPPFSGFFSKESVLGAAEHVSTGHTEHAPAAAGWIVLVAGLLTAVLTAAYATRLWLLAFRGRGAETPDHGRQPLTMTVVLWVLAVPSLALGGFAYRSLPDWFDGRDLAPTLATSVLGTGLALVGGLVVHSAWRHTTARAARAPLGAVAAHPGGDAGLVEAEAIATHTPAYGDVASAPDPADPGRLLLGPLHRHAATGFHLDAVYTTLFVRPVQTGASLVRFLDREVVDTYVRGAGTLPRWLGTAVRRAQTGNVQTYVSALLAGTVVLVVAVLLVATGA</sequence>
<gene>
    <name evidence="9" type="ORF">BM536_032080</name>
</gene>
<dbReference type="GO" id="GO:0016020">
    <property type="term" value="C:membrane"/>
    <property type="evidence" value="ECO:0007669"/>
    <property type="project" value="UniProtKB-SubCell"/>
</dbReference>
<feature type="transmembrane region" description="Helical" evidence="6">
    <location>
        <begin position="459"/>
        <end position="481"/>
    </location>
</feature>
<dbReference type="PANTHER" id="PTHR42829">
    <property type="entry name" value="NADH-UBIQUINONE OXIDOREDUCTASE CHAIN 5"/>
    <property type="match status" value="1"/>
</dbReference>
<keyword evidence="2 5" id="KW-0812">Transmembrane</keyword>
<dbReference type="AlphaFoldDB" id="A0A1V6MK47"/>
<feature type="transmembrane region" description="Helical" evidence="6">
    <location>
        <begin position="245"/>
        <end position="263"/>
    </location>
</feature>
<dbReference type="STRING" id="114686.BM536_032080"/>
<feature type="domain" description="NADH:quinone oxidoreductase/Mrp antiporter transmembrane" evidence="7">
    <location>
        <begin position="132"/>
        <end position="407"/>
    </location>
</feature>
<feature type="transmembrane region" description="Helical" evidence="6">
    <location>
        <begin position="6"/>
        <end position="24"/>
    </location>
</feature>
<feature type="domain" description="NADH-Ubiquinone oxidoreductase (complex I) chain 5 N-terminal" evidence="8">
    <location>
        <begin position="68"/>
        <end position="115"/>
    </location>
</feature>
<feature type="transmembrane region" description="Helical" evidence="6">
    <location>
        <begin position="414"/>
        <end position="438"/>
    </location>
</feature>
<dbReference type="GO" id="GO:0008137">
    <property type="term" value="F:NADH dehydrogenase (ubiquinone) activity"/>
    <property type="evidence" value="ECO:0007669"/>
    <property type="project" value="InterPro"/>
</dbReference>
<comment type="subcellular location">
    <subcellularLocation>
        <location evidence="1">Endomembrane system</location>
        <topology evidence="1">Multi-pass membrane protein</topology>
    </subcellularLocation>
    <subcellularLocation>
        <location evidence="5">Membrane</location>
        <topology evidence="5">Multi-pass membrane protein</topology>
    </subcellularLocation>
</comment>
<dbReference type="InterPro" id="IPR018393">
    <property type="entry name" value="NADHpl_OxRdtase_5_subgr"/>
</dbReference>
<feature type="transmembrane region" description="Helical" evidence="6">
    <location>
        <begin position="112"/>
        <end position="131"/>
    </location>
</feature>
<dbReference type="EMBL" id="MPOH02000019">
    <property type="protein sequence ID" value="OQD52748.1"/>
    <property type="molecule type" value="Genomic_DNA"/>
</dbReference>
<dbReference type="InterPro" id="IPR001750">
    <property type="entry name" value="ND/Mrp_TM"/>
</dbReference>
<keyword evidence="4 6" id="KW-0472">Membrane</keyword>
<dbReference type="GO" id="GO:0012505">
    <property type="term" value="C:endomembrane system"/>
    <property type="evidence" value="ECO:0007669"/>
    <property type="project" value="UniProtKB-SubCell"/>
</dbReference>
<dbReference type="Pfam" id="PF00361">
    <property type="entry name" value="Proton_antipo_M"/>
    <property type="match status" value="1"/>
</dbReference>
<feature type="transmembrane region" description="Helical" evidence="6">
    <location>
        <begin position="642"/>
        <end position="661"/>
    </location>
</feature>
<evidence type="ECO:0000259" key="7">
    <source>
        <dbReference type="Pfam" id="PF00361"/>
    </source>
</evidence>
<dbReference type="PRINTS" id="PR01434">
    <property type="entry name" value="NADHDHGNASE5"/>
</dbReference>
<dbReference type="Proteomes" id="UP000184286">
    <property type="component" value="Unassembled WGS sequence"/>
</dbReference>
<feature type="transmembrane region" description="Helical" evidence="6">
    <location>
        <begin position="303"/>
        <end position="321"/>
    </location>
</feature>
<protein>
    <submittedName>
        <fullName evidence="9">NADH dehydrogenase</fullName>
    </submittedName>
</protein>
<keyword evidence="3 6" id="KW-1133">Transmembrane helix</keyword>
<dbReference type="PANTHER" id="PTHR42829:SF2">
    <property type="entry name" value="NADH-UBIQUINONE OXIDOREDUCTASE CHAIN 5"/>
    <property type="match status" value="1"/>
</dbReference>